<dbReference type="InterPro" id="IPR051450">
    <property type="entry name" value="Gfo/Idh/MocA_Oxidoreductases"/>
</dbReference>
<dbReference type="SUPFAM" id="SSF55347">
    <property type="entry name" value="Glyceraldehyde-3-phosphate dehydrogenase-like, C-terminal domain"/>
    <property type="match status" value="1"/>
</dbReference>
<dbReference type="Gene3D" id="3.40.50.720">
    <property type="entry name" value="NAD(P)-binding Rossmann-like Domain"/>
    <property type="match status" value="1"/>
</dbReference>
<dbReference type="InterPro" id="IPR036291">
    <property type="entry name" value="NAD(P)-bd_dom_sf"/>
</dbReference>
<gene>
    <name evidence="4" type="ORF">C3B51_11985</name>
</gene>
<protein>
    <submittedName>
        <fullName evidence="4">Uncharacterized protein</fullName>
    </submittedName>
</protein>
<dbReference type="Pfam" id="PF01408">
    <property type="entry name" value="GFO_IDH_MocA"/>
    <property type="match status" value="1"/>
</dbReference>
<name>A0A4Q7ECH5_9GAMM</name>
<evidence type="ECO:0000259" key="2">
    <source>
        <dbReference type="Pfam" id="PF01408"/>
    </source>
</evidence>
<reference evidence="4 5" key="1">
    <citation type="submission" date="2018-01" db="EMBL/GenBank/DDBJ databases">
        <title>Co-occurrence of chitin degradation, pigmentation and bioactivity in marine Pseudoalteromonas.</title>
        <authorList>
            <person name="Paulsen S."/>
            <person name="Gram L."/>
            <person name="Machado H."/>
        </authorList>
    </citation>
    <scope>NUCLEOTIDE SEQUENCE [LARGE SCALE GENOMIC DNA]</scope>
    <source>
        <strain evidence="4 5">S1946</strain>
    </source>
</reference>
<dbReference type="InterPro" id="IPR000683">
    <property type="entry name" value="Gfo/Idh/MocA-like_OxRdtase_N"/>
</dbReference>
<dbReference type="PANTHER" id="PTHR43377">
    <property type="entry name" value="BILIVERDIN REDUCTASE A"/>
    <property type="match status" value="1"/>
</dbReference>
<feature type="domain" description="GFO/IDH/MocA-like oxidoreductase" evidence="3">
    <location>
        <begin position="128"/>
        <end position="258"/>
    </location>
</feature>
<evidence type="ECO:0000256" key="1">
    <source>
        <dbReference type="ARBA" id="ARBA00022729"/>
    </source>
</evidence>
<dbReference type="PANTHER" id="PTHR43377:SF1">
    <property type="entry name" value="BILIVERDIN REDUCTASE A"/>
    <property type="match status" value="1"/>
</dbReference>
<keyword evidence="1" id="KW-0732">Signal</keyword>
<evidence type="ECO:0000313" key="4">
    <source>
        <dbReference type="EMBL" id="RZM80275.1"/>
    </source>
</evidence>
<comment type="caution">
    <text evidence="4">The sequence shown here is derived from an EMBL/GenBank/DDBJ whole genome shotgun (WGS) entry which is preliminary data.</text>
</comment>
<organism evidence="4 5">
    <name type="scientific">Pseudoalteromonas rubra</name>
    <dbReference type="NCBI Taxonomy" id="43658"/>
    <lineage>
        <taxon>Bacteria</taxon>
        <taxon>Pseudomonadati</taxon>
        <taxon>Pseudomonadota</taxon>
        <taxon>Gammaproteobacteria</taxon>
        <taxon>Alteromonadales</taxon>
        <taxon>Pseudoalteromonadaceae</taxon>
        <taxon>Pseudoalteromonas</taxon>
    </lineage>
</organism>
<evidence type="ECO:0000259" key="3">
    <source>
        <dbReference type="Pfam" id="PF22725"/>
    </source>
</evidence>
<proteinExistence type="predicted"/>
<dbReference type="EMBL" id="PPUZ01000032">
    <property type="protein sequence ID" value="RZM80275.1"/>
    <property type="molecule type" value="Genomic_DNA"/>
</dbReference>
<sequence length="331" mass="37096">MTLKVLVSGYGNIAKRHINNLMLLADITHLVVVRRSAAQLDQQYSFPVTVYSALDEALSAHTFDIAFVCSPAPQHAPQALRLFELGIPCFLEKPLCQTQQQAQALLAQHKHHPVPVMLGYDLRFTQGYAQLKRLLQQLNLGTIWRISAGVGQYLPDWRPGKPYQSCVSARKSLGGGVLRELSHELDYLIGLFGIKLNKVGVLKTVHPSLEMDCENEAQILAMATIDGQQEQVSTHVSLDMLSRKAFRTLKVSGTEGELVWDAIAQTLLIHNGVEERIVEVFEEGNQPYIRMMQVFLDKIAHWQCDDAELRQGIAVQSLIEQIEQEDVQIHG</sequence>
<dbReference type="InterPro" id="IPR055170">
    <property type="entry name" value="GFO_IDH_MocA-like_dom"/>
</dbReference>
<dbReference type="SUPFAM" id="SSF51735">
    <property type="entry name" value="NAD(P)-binding Rossmann-fold domains"/>
    <property type="match status" value="1"/>
</dbReference>
<feature type="domain" description="Gfo/Idh/MocA-like oxidoreductase N-terminal" evidence="2">
    <location>
        <begin position="3"/>
        <end position="120"/>
    </location>
</feature>
<dbReference type="Pfam" id="PF22725">
    <property type="entry name" value="GFO_IDH_MocA_C3"/>
    <property type="match status" value="1"/>
</dbReference>
<dbReference type="AlphaFoldDB" id="A0A4Q7ECH5"/>
<accession>A0A4Q7ECH5</accession>
<dbReference type="Gene3D" id="3.30.360.10">
    <property type="entry name" value="Dihydrodipicolinate Reductase, domain 2"/>
    <property type="match status" value="1"/>
</dbReference>
<dbReference type="GO" id="GO:0000166">
    <property type="term" value="F:nucleotide binding"/>
    <property type="evidence" value="ECO:0007669"/>
    <property type="project" value="InterPro"/>
</dbReference>
<dbReference type="Proteomes" id="UP000292345">
    <property type="component" value="Unassembled WGS sequence"/>
</dbReference>
<evidence type="ECO:0000313" key="5">
    <source>
        <dbReference type="Proteomes" id="UP000292345"/>
    </source>
</evidence>